<proteinExistence type="predicted"/>
<reference evidence="1 2" key="1">
    <citation type="journal article" date="2021" name="PeerJ">
        <title>Analysis of 44 Vibrio anguillarum genomes reveals high genetic diversity.</title>
        <authorList>
            <person name="Hansen M.J."/>
            <person name="Dalsgaard I."/>
        </authorList>
    </citation>
    <scope>NUCLEOTIDE SEQUENCE [LARGE SCALE GENOMIC DNA]</scope>
    <source>
        <strain evidence="1 2">17-16730-2A</strain>
    </source>
</reference>
<name>A0ABD4KPI0_VIBAN</name>
<evidence type="ECO:0000313" key="2">
    <source>
        <dbReference type="Proteomes" id="UP000722957"/>
    </source>
</evidence>
<protein>
    <submittedName>
        <fullName evidence="1">Uncharacterized protein</fullName>
    </submittedName>
</protein>
<gene>
    <name evidence="1" type="ORF">EAY07_15870</name>
</gene>
<sequence>MIKKAENAKWYRVSLGDAGDILVASSVGDSIYPPIPDDLAMEMIKAGGTKVVFDVGAGVCDD</sequence>
<organism evidence="1 2">
    <name type="scientific">Vibrio anguillarum</name>
    <name type="common">Listonella anguillarum</name>
    <dbReference type="NCBI Taxonomy" id="55601"/>
    <lineage>
        <taxon>Bacteria</taxon>
        <taxon>Pseudomonadati</taxon>
        <taxon>Pseudomonadota</taxon>
        <taxon>Gammaproteobacteria</taxon>
        <taxon>Vibrionales</taxon>
        <taxon>Vibrionaceae</taxon>
        <taxon>Vibrio</taxon>
    </lineage>
</organism>
<accession>A0ABD4KPI0</accession>
<dbReference type="AlphaFoldDB" id="A0ABD4KPI0"/>
<comment type="caution">
    <text evidence="1">The sequence shown here is derived from an EMBL/GenBank/DDBJ whole genome shotgun (WGS) entry which is preliminary data.</text>
</comment>
<dbReference type="Proteomes" id="UP000722957">
    <property type="component" value="Unassembled WGS sequence"/>
</dbReference>
<dbReference type="RefSeq" id="WP_194552919.1">
    <property type="nucleotide sequence ID" value="NZ_JAHGUO010000082.1"/>
</dbReference>
<dbReference type="EMBL" id="RDOM01000050">
    <property type="protein sequence ID" value="MBF4273476.1"/>
    <property type="molecule type" value="Genomic_DNA"/>
</dbReference>
<evidence type="ECO:0000313" key="1">
    <source>
        <dbReference type="EMBL" id="MBF4273476.1"/>
    </source>
</evidence>